<evidence type="ECO:0000313" key="1">
    <source>
        <dbReference type="EMBL" id="PVX50837.1"/>
    </source>
</evidence>
<dbReference type="Gene3D" id="1.10.150.240">
    <property type="entry name" value="Putative phosphatase, domain 2"/>
    <property type="match status" value="1"/>
</dbReference>
<dbReference type="EMBL" id="QENZ01000004">
    <property type="protein sequence ID" value="PVX50837.1"/>
    <property type="molecule type" value="Genomic_DNA"/>
</dbReference>
<accession>A0A7L4UPM8</accession>
<dbReference type="Proteomes" id="UP000251835">
    <property type="component" value="Unassembled WGS sequence"/>
</dbReference>
<dbReference type="NCBIfam" id="TIGR01549">
    <property type="entry name" value="HAD-SF-IA-v1"/>
    <property type="match status" value="1"/>
</dbReference>
<dbReference type="InterPro" id="IPR041492">
    <property type="entry name" value="HAD_2"/>
</dbReference>
<dbReference type="PANTHER" id="PTHR47478:SF1">
    <property type="entry name" value="PYRIMIDINE 5'-NUCLEOTIDASE YJJG"/>
    <property type="match status" value="1"/>
</dbReference>
<dbReference type="InterPro" id="IPR023214">
    <property type="entry name" value="HAD_sf"/>
</dbReference>
<dbReference type="InterPro" id="IPR006439">
    <property type="entry name" value="HAD-SF_hydro_IA"/>
</dbReference>
<proteinExistence type="predicted"/>
<gene>
    <name evidence="1" type="ORF">C7377_1155</name>
</gene>
<dbReference type="Gene3D" id="3.40.50.1000">
    <property type="entry name" value="HAD superfamily/HAD-like"/>
    <property type="match status" value="1"/>
</dbReference>
<protein>
    <submittedName>
        <fullName evidence="1">Putative hydrolase of the HAD superfamily</fullName>
    </submittedName>
</protein>
<dbReference type="Pfam" id="PF13419">
    <property type="entry name" value="HAD_2"/>
    <property type="match status" value="1"/>
</dbReference>
<evidence type="ECO:0000313" key="2">
    <source>
        <dbReference type="Proteomes" id="UP000251835"/>
    </source>
</evidence>
<dbReference type="SFLD" id="SFLDS00003">
    <property type="entry name" value="Haloacid_Dehalogenase"/>
    <property type="match status" value="1"/>
</dbReference>
<keyword evidence="2" id="KW-1185">Reference proteome</keyword>
<dbReference type="GO" id="GO:0008253">
    <property type="term" value="F:5'-nucleotidase activity"/>
    <property type="evidence" value="ECO:0007669"/>
    <property type="project" value="InterPro"/>
</dbReference>
<dbReference type="InterPro" id="IPR036412">
    <property type="entry name" value="HAD-like_sf"/>
</dbReference>
<dbReference type="NCBIfam" id="TIGR02254">
    <property type="entry name" value="YjjG_YfnB"/>
    <property type="match status" value="1"/>
</dbReference>
<organism evidence="1 2">
    <name type="scientific">Balneicella halophila</name>
    <dbReference type="NCBI Taxonomy" id="1537566"/>
    <lineage>
        <taxon>Bacteria</taxon>
        <taxon>Pseudomonadati</taxon>
        <taxon>Bacteroidota</taxon>
        <taxon>Bacteroidia</taxon>
        <taxon>Bacteroidales</taxon>
        <taxon>Balneicellaceae</taxon>
        <taxon>Balneicella</taxon>
    </lineage>
</organism>
<dbReference type="SFLD" id="SFLDG01129">
    <property type="entry name" value="C1.5:_HAD__Beta-PGM__Phosphata"/>
    <property type="match status" value="1"/>
</dbReference>
<name>A0A7L4UPM8_BALHA</name>
<dbReference type="InterPro" id="IPR052550">
    <property type="entry name" value="Pyrimidine_5'-ntase_YjjG"/>
</dbReference>
<dbReference type="InterPro" id="IPR011951">
    <property type="entry name" value="HAD-SF_hydro_IA_YjjG/PynA"/>
</dbReference>
<sequence length="227" mass="26826">MKDIRHLFFDLDRTLWDFETNSETVLKMLYQDYNLQQFFPNFLLFHKKYKEINEGLWQKYYKKEITKDDIRCSRFYYIIGKDKKMCAEMSKQYVELSPLQTSVFPETHSVLHALKDRGYTLHIITNGFNEVQFKKLENSKLNDFFETVSTSENAFHHKPDIRAFEYALQCANTTAPKAAMIGDDLITDIQGAHNAGLFTVYFNPNRHTSEHPADKEIHELKSLLEIF</sequence>
<dbReference type="AlphaFoldDB" id="A0A7L4UPM8"/>
<dbReference type="RefSeq" id="WP_116496391.1">
    <property type="nucleotide sequence ID" value="NZ_QENZ01000004.1"/>
</dbReference>
<dbReference type="InterPro" id="IPR023198">
    <property type="entry name" value="PGP-like_dom2"/>
</dbReference>
<keyword evidence="1" id="KW-0378">Hydrolase</keyword>
<dbReference type="SUPFAM" id="SSF56784">
    <property type="entry name" value="HAD-like"/>
    <property type="match status" value="1"/>
</dbReference>
<comment type="caution">
    <text evidence="1">The sequence shown here is derived from an EMBL/GenBank/DDBJ whole genome shotgun (WGS) entry which is preliminary data.</text>
</comment>
<dbReference type="PANTHER" id="PTHR47478">
    <property type="match status" value="1"/>
</dbReference>
<reference evidence="1 2" key="1">
    <citation type="submission" date="2018-05" db="EMBL/GenBank/DDBJ databases">
        <title>Genomic Encyclopedia of Type Strains, Phase IV (KMG-IV): sequencing the most valuable type-strain genomes for metagenomic binning, comparative biology and taxonomic classification.</title>
        <authorList>
            <person name="Goeker M."/>
        </authorList>
    </citation>
    <scope>NUCLEOTIDE SEQUENCE [LARGE SCALE GENOMIC DNA]</scope>
    <source>
        <strain evidence="1 2">DSM 28579</strain>
    </source>
</reference>
<dbReference type="OrthoDB" id="9802350at2"/>